<keyword evidence="4" id="KW-1185">Reference proteome</keyword>
<evidence type="ECO:0000256" key="1">
    <source>
        <dbReference type="SAM" id="Phobius"/>
    </source>
</evidence>
<feature type="transmembrane region" description="Helical" evidence="1">
    <location>
        <begin position="20"/>
        <end position="37"/>
    </location>
</feature>
<dbReference type="STRING" id="3880.G7IDT3"/>
<organism evidence="2 4">
    <name type="scientific">Medicago truncatula</name>
    <name type="common">Barrel medic</name>
    <name type="synonym">Medicago tribuloides</name>
    <dbReference type="NCBI Taxonomy" id="3880"/>
    <lineage>
        <taxon>Eukaryota</taxon>
        <taxon>Viridiplantae</taxon>
        <taxon>Streptophyta</taxon>
        <taxon>Embryophyta</taxon>
        <taxon>Tracheophyta</taxon>
        <taxon>Spermatophyta</taxon>
        <taxon>Magnoliopsida</taxon>
        <taxon>eudicotyledons</taxon>
        <taxon>Gunneridae</taxon>
        <taxon>Pentapetalae</taxon>
        <taxon>rosids</taxon>
        <taxon>fabids</taxon>
        <taxon>Fabales</taxon>
        <taxon>Fabaceae</taxon>
        <taxon>Papilionoideae</taxon>
        <taxon>50 kb inversion clade</taxon>
        <taxon>NPAAA clade</taxon>
        <taxon>Hologalegina</taxon>
        <taxon>IRL clade</taxon>
        <taxon>Trifolieae</taxon>
        <taxon>Medicago</taxon>
    </lineage>
</organism>
<keyword evidence="1" id="KW-0472">Membrane</keyword>
<gene>
    <name evidence="2" type="ordered locus">MTR_1g087390</name>
</gene>
<evidence type="ECO:0000313" key="2">
    <source>
        <dbReference type="EMBL" id="AES61684.1"/>
    </source>
</evidence>
<sequence>MRKTVKFYFQKRTSVLVGDVYVNPVVSIYGICSFLFIDLPGDQCPNVKYERDGYFITVDIEKDMQDGEGYNLHATVTTTLTMKHLDDHLVDINVTLRESQIQSKVKKFRGEGMSLLMRKEKII</sequence>
<dbReference type="Proteomes" id="UP000002051">
    <property type="component" value="Unassembled WGS sequence"/>
</dbReference>
<proteinExistence type="predicted"/>
<dbReference type="AlphaFoldDB" id="G7IDT3"/>
<dbReference type="EMBL" id="CM001217">
    <property type="protein sequence ID" value="AES61684.1"/>
    <property type="molecule type" value="Genomic_DNA"/>
</dbReference>
<keyword evidence="1" id="KW-1133">Transmembrane helix</keyword>
<evidence type="ECO:0000313" key="3">
    <source>
        <dbReference type="EnsemblPlants" id="AES61684"/>
    </source>
</evidence>
<evidence type="ECO:0000313" key="4">
    <source>
        <dbReference type="Proteomes" id="UP000002051"/>
    </source>
</evidence>
<reference evidence="2 4" key="1">
    <citation type="journal article" date="2011" name="Nature">
        <title>The Medicago genome provides insight into the evolution of rhizobial symbioses.</title>
        <authorList>
            <person name="Young N.D."/>
            <person name="Debelle F."/>
            <person name="Oldroyd G.E."/>
            <person name="Geurts R."/>
            <person name="Cannon S.B."/>
            <person name="Udvardi M.K."/>
            <person name="Benedito V.A."/>
            <person name="Mayer K.F."/>
            <person name="Gouzy J."/>
            <person name="Schoof H."/>
            <person name="Van de Peer Y."/>
            <person name="Proost S."/>
            <person name="Cook D.R."/>
            <person name="Meyers B.C."/>
            <person name="Spannagl M."/>
            <person name="Cheung F."/>
            <person name="De Mita S."/>
            <person name="Krishnakumar V."/>
            <person name="Gundlach H."/>
            <person name="Zhou S."/>
            <person name="Mudge J."/>
            <person name="Bharti A.K."/>
            <person name="Murray J.D."/>
            <person name="Naoumkina M.A."/>
            <person name="Rosen B."/>
            <person name="Silverstein K.A."/>
            <person name="Tang H."/>
            <person name="Rombauts S."/>
            <person name="Zhao P.X."/>
            <person name="Zhou P."/>
            <person name="Barbe V."/>
            <person name="Bardou P."/>
            <person name="Bechner M."/>
            <person name="Bellec A."/>
            <person name="Berger A."/>
            <person name="Berges H."/>
            <person name="Bidwell S."/>
            <person name="Bisseling T."/>
            <person name="Choisne N."/>
            <person name="Couloux A."/>
            <person name="Denny R."/>
            <person name="Deshpande S."/>
            <person name="Dai X."/>
            <person name="Doyle J.J."/>
            <person name="Dudez A.M."/>
            <person name="Farmer A.D."/>
            <person name="Fouteau S."/>
            <person name="Franken C."/>
            <person name="Gibelin C."/>
            <person name="Gish J."/>
            <person name="Goldstein S."/>
            <person name="Gonzalez A.J."/>
            <person name="Green P.J."/>
            <person name="Hallab A."/>
            <person name="Hartog M."/>
            <person name="Hua A."/>
            <person name="Humphray S.J."/>
            <person name="Jeong D.H."/>
            <person name="Jing Y."/>
            <person name="Jocker A."/>
            <person name="Kenton S.M."/>
            <person name="Kim D.J."/>
            <person name="Klee K."/>
            <person name="Lai H."/>
            <person name="Lang C."/>
            <person name="Lin S."/>
            <person name="Macmil S.L."/>
            <person name="Magdelenat G."/>
            <person name="Matthews L."/>
            <person name="McCorrison J."/>
            <person name="Monaghan E.L."/>
            <person name="Mun J.H."/>
            <person name="Najar F.Z."/>
            <person name="Nicholson C."/>
            <person name="Noirot C."/>
            <person name="O'Bleness M."/>
            <person name="Paule C.R."/>
            <person name="Poulain J."/>
            <person name="Prion F."/>
            <person name="Qin B."/>
            <person name="Qu C."/>
            <person name="Retzel E.F."/>
            <person name="Riddle C."/>
            <person name="Sallet E."/>
            <person name="Samain S."/>
            <person name="Samson N."/>
            <person name="Sanders I."/>
            <person name="Saurat O."/>
            <person name="Scarpelli C."/>
            <person name="Schiex T."/>
            <person name="Segurens B."/>
            <person name="Severin A.J."/>
            <person name="Sherrier D.J."/>
            <person name="Shi R."/>
            <person name="Sims S."/>
            <person name="Singer S.R."/>
            <person name="Sinharoy S."/>
            <person name="Sterck L."/>
            <person name="Viollet A."/>
            <person name="Wang B.B."/>
            <person name="Wang K."/>
            <person name="Wang M."/>
            <person name="Wang X."/>
            <person name="Warfsmann J."/>
            <person name="Weissenbach J."/>
            <person name="White D.D."/>
            <person name="White J.D."/>
            <person name="Wiley G.B."/>
            <person name="Wincker P."/>
            <person name="Xing Y."/>
            <person name="Yang L."/>
            <person name="Yao Z."/>
            <person name="Ying F."/>
            <person name="Zhai J."/>
            <person name="Zhou L."/>
            <person name="Zuber A."/>
            <person name="Denarie J."/>
            <person name="Dixon R.A."/>
            <person name="May G.D."/>
            <person name="Schwartz D.C."/>
            <person name="Rogers J."/>
            <person name="Quetier F."/>
            <person name="Town C.D."/>
            <person name="Roe B.A."/>
        </authorList>
    </citation>
    <scope>NUCLEOTIDE SEQUENCE [LARGE SCALE GENOMIC DNA]</scope>
    <source>
        <strain evidence="2">A17</strain>
        <strain evidence="3 4">cv. Jemalong A17</strain>
    </source>
</reference>
<name>G7IDT3_MEDTR</name>
<reference evidence="3" key="3">
    <citation type="submission" date="2015-04" db="UniProtKB">
        <authorList>
            <consortium name="EnsemblPlants"/>
        </authorList>
    </citation>
    <scope>IDENTIFICATION</scope>
    <source>
        <strain evidence="3">cv. Jemalong A17</strain>
    </source>
</reference>
<dbReference type="eggNOG" id="KOG0713">
    <property type="taxonomic scope" value="Eukaryota"/>
</dbReference>
<dbReference type="HOGENOM" id="CLU_2018589_0_0_1"/>
<keyword evidence="1 2" id="KW-0812">Transmembrane</keyword>
<protein>
    <submittedName>
        <fullName evidence="2">Transmembrane protein, putative</fullName>
    </submittedName>
</protein>
<reference evidence="2 4" key="2">
    <citation type="journal article" date="2014" name="BMC Genomics">
        <title>An improved genome release (version Mt4.0) for the model legume Medicago truncatula.</title>
        <authorList>
            <person name="Tang H."/>
            <person name="Krishnakumar V."/>
            <person name="Bidwell S."/>
            <person name="Rosen B."/>
            <person name="Chan A."/>
            <person name="Zhou S."/>
            <person name="Gentzbittel L."/>
            <person name="Childs K.L."/>
            <person name="Yandell M."/>
            <person name="Gundlach H."/>
            <person name="Mayer K.F."/>
            <person name="Schwartz D.C."/>
            <person name="Town C.D."/>
        </authorList>
    </citation>
    <scope>GENOME REANNOTATION</scope>
    <source>
        <strain evidence="3 4">cv. Jemalong A17</strain>
    </source>
</reference>
<accession>G7IDT3</accession>
<dbReference type="EnsemblPlants" id="AES61684">
    <property type="protein sequence ID" value="AES61684"/>
    <property type="gene ID" value="MTR_1g087390"/>
</dbReference>
<dbReference type="PaxDb" id="3880-AES61684"/>